<dbReference type="EMBL" id="ML986675">
    <property type="protein sequence ID" value="KAF2260650.1"/>
    <property type="molecule type" value="Genomic_DNA"/>
</dbReference>
<dbReference type="Proteomes" id="UP000800093">
    <property type="component" value="Unassembled WGS sequence"/>
</dbReference>
<protein>
    <submittedName>
        <fullName evidence="2">Uncharacterized protein</fullName>
    </submittedName>
</protein>
<proteinExistence type="predicted"/>
<reference evidence="3" key="1">
    <citation type="journal article" date="2020" name="Stud. Mycol.">
        <title>101 Dothideomycetes genomes: A test case for predicting lifestyles and emergence of pathogens.</title>
        <authorList>
            <person name="Haridas S."/>
            <person name="Albert R."/>
            <person name="Binder M."/>
            <person name="Bloem J."/>
            <person name="LaButti K."/>
            <person name="Salamov A."/>
            <person name="Andreopoulos B."/>
            <person name="Baker S."/>
            <person name="Barry K."/>
            <person name="Bills G."/>
            <person name="Bluhm B."/>
            <person name="Cannon C."/>
            <person name="Castanera R."/>
            <person name="Culley D."/>
            <person name="Daum C."/>
            <person name="Ezra D."/>
            <person name="Gonzalez J."/>
            <person name="Henrissat B."/>
            <person name="Kuo A."/>
            <person name="Liang C."/>
            <person name="Lipzen A."/>
            <person name="Lutzoni F."/>
            <person name="Magnuson J."/>
            <person name="Mondo S."/>
            <person name="Nolan M."/>
            <person name="Ohm R."/>
            <person name="Pangilinan J."/>
            <person name="Park H.-J."/>
            <person name="Ramirez L."/>
            <person name="Alfaro M."/>
            <person name="Sun H."/>
            <person name="Tritt A."/>
            <person name="Yoshinaga Y."/>
            <person name="Zwiers L.-H."/>
            <person name="Turgeon B."/>
            <person name="Goodwin S."/>
            <person name="Spatafora J."/>
            <person name="Crous P."/>
            <person name="Grigoriev I."/>
        </authorList>
    </citation>
    <scope>NUCLEOTIDE SEQUENCE [LARGE SCALE GENOMIC DNA]</scope>
    <source>
        <strain evidence="3">CBS 304.66</strain>
    </source>
</reference>
<evidence type="ECO:0000256" key="1">
    <source>
        <dbReference type="SAM" id="MobiDB-lite"/>
    </source>
</evidence>
<feature type="compositionally biased region" description="Polar residues" evidence="1">
    <location>
        <begin position="9"/>
        <end position="19"/>
    </location>
</feature>
<accession>A0A9P4K5T8</accession>
<gene>
    <name evidence="2" type="ORF">CC78DRAFT_547297</name>
</gene>
<dbReference type="AlphaFoldDB" id="A0A9P4K5T8"/>
<name>A0A9P4K5T8_9PLEO</name>
<sequence>MKINEKTRYTCQKSALSTSGEGGGVEEEKEGAGEKELLKCQQKENALTEHVTPGLPNCGSSLRLLPPWKPVAKFMLLKTASNNSWILYSTSPGISLARLLASDKGTNGKTTKEKPSIAEAAMIEATQSRNSTYSIETLNAPLQAARRGNNQEVVSKLDFSSRNQ</sequence>
<evidence type="ECO:0000313" key="3">
    <source>
        <dbReference type="Proteomes" id="UP000800093"/>
    </source>
</evidence>
<evidence type="ECO:0000313" key="2">
    <source>
        <dbReference type="EMBL" id="KAF2260650.1"/>
    </source>
</evidence>
<feature type="region of interest" description="Disordered" evidence="1">
    <location>
        <begin position="1"/>
        <end position="35"/>
    </location>
</feature>
<comment type="caution">
    <text evidence="2">The sequence shown here is derived from an EMBL/GenBank/DDBJ whole genome shotgun (WGS) entry which is preliminary data.</text>
</comment>
<keyword evidence="3" id="KW-1185">Reference proteome</keyword>
<organism evidence="2 3">
    <name type="scientific">Lojkania enalia</name>
    <dbReference type="NCBI Taxonomy" id="147567"/>
    <lineage>
        <taxon>Eukaryota</taxon>
        <taxon>Fungi</taxon>
        <taxon>Dikarya</taxon>
        <taxon>Ascomycota</taxon>
        <taxon>Pezizomycotina</taxon>
        <taxon>Dothideomycetes</taxon>
        <taxon>Pleosporomycetidae</taxon>
        <taxon>Pleosporales</taxon>
        <taxon>Pleosporales incertae sedis</taxon>
        <taxon>Lojkania</taxon>
    </lineage>
</organism>